<dbReference type="PIRSF" id="PIRSF006060">
    <property type="entry name" value="AA_transporter"/>
    <property type="match status" value="1"/>
</dbReference>
<evidence type="ECO:0000256" key="2">
    <source>
        <dbReference type="ARBA" id="ARBA00022692"/>
    </source>
</evidence>
<reference evidence="6 7" key="1">
    <citation type="submission" date="2019-03" db="EMBL/GenBank/DDBJ databases">
        <authorList>
            <person name="Kim M.K.M."/>
        </authorList>
    </citation>
    <scope>NUCLEOTIDE SEQUENCE [LARGE SCALE GENOMIC DNA]</scope>
    <source>
        <strain evidence="6 7">17J68-15</strain>
    </source>
</reference>
<feature type="transmembrane region" description="Helical" evidence="5">
    <location>
        <begin position="55"/>
        <end position="78"/>
    </location>
</feature>
<feature type="transmembrane region" description="Helical" evidence="5">
    <location>
        <begin position="21"/>
        <end position="43"/>
    </location>
</feature>
<keyword evidence="2 5" id="KW-0812">Transmembrane</keyword>
<sequence length="498" mass="53530">MAELLVEKPAAASTDKGFKRSLGLLDGTMIVAGSMIGSGIFIVSADMLKDLGSTGWLIAAWLITGFMTLTAALSYGELSAMFPKAGGQYVYLREAYNPFIGFLYGWSFFSVIQTGTIAAVGVAFGKFLGYLVPALGDGNVLLGSAEAGFKITAAQLVGIVLIVFLTYINTKGVKGGKLIQTTFTSAKLLALFGLIVFGFLAAKSDIWNMNWTDAWTIKRHASRIDGGASTDWTALTGVAALGAVAAAMVGSIFSSDAWNNVTFIAGEMKNPQRNIGLSLFLGTLIVTLIYVSANLMYVSVLPIGIHGEPAQGAANLAFAQDNRVALSVSNAVFGDIGTIILAVLIMVSTFGCNNGLILAGARVYYTMAKDGLFFRQTGELNRHAVPEYALWIQCAMACLLCLSGRYGELLDMVSFVVVLFYVLTIIGIFILRRKRPDAERPYKAFGYPVLPLLYILMGTAFCLLLLMFQKPYPYYGLGIVLIGIPIYFVALSRKKRIA</sequence>
<feature type="transmembrane region" description="Helical" evidence="5">
    <location>
        <begin position="388"/>
        <end position="406"/>
    </location>
</feature>
<dbReference type="InterPro" id="IPR002293">
    <property type="entry name" value="AA/rel_permease1"/>
</dbReference>
<dbReference type="PANTHER" id="PTHR11785">
    <property type="entry name" value="AMINO ACID TRANSPORTER"/>
    <property type="match status" value="1"/>
</dbReference>
<keyword evidence="4 5" id="KW-0472">Membrane</keyword>
<evidence type="ECO:0000256" key="5">
    <source>
        <dbReference type="SAM" id="Phobius"/>
    </source>
</evidence>
<feature type="transmembrane region" description="Helical" evidence="5">
    <location>
        <begin position="474"/>
        <end position="492"/>
    </location>
</feature>
<dbReference type="Gene3D" id="1.20.1740.10">
    <property type="entry name" value="Amino acid/polyamine transporter I"/>
    <property type="match status" value="1"/>
</dbReference>
<evidence type="ECO:0000256" key="3">
    <source>
        <dbReference type="ARBA" id="ARBA00022989"/>
    </source>
</evidence>
<dbReference type="OrthoDB" id="9806937at2"/>
<dbReference type="InterPro" id="IPR050598">
    <property type="entry name" value="AminoAcid_Transporter"/>
</dbReference>
<feature type="transmembrane region" description="Helical" evidence="5">
    <location>
        <begin position="339"/>
        <end position="367"/>
    </location>
</feature>
<name>A0A4R4E6Y5_9BACT</name>
<feature type="transmembrane region" description="Helical" evidence="5">
    <location>
        <begin position="444"/>
        <end position="468"/>
    </location>
</feature>
<evidence type="ECO:0000256" key="1">
    <source>
        <dbReference type="ARBA" id="ARBA00004141"/>
    </source>
</evidence>
<feature type="transmembrane region" description="Helical" evidence="5">
    <location>
        <begin position="181"/>
        <end position="202"/>
    </location>
</feature>
<evidence type="ECO:0000256" key="4">
    <source>
        <dbReference type="ARBA" id="ARBA00023136"/>
    </source>
</evidence>
<feature type="transmembrane region" description="Helical" evidence="5">
    <location>
        <begin position="147"/>
        <end position="169"/>
    </location>
</feature>
<dbReference type="GO" id="GO:0016020">
    <property type="term" value="C:membrane"/>
    <property type="evidence" value="ECO:0007669"/>
    <property type="project" value="UniProtKB-SubCell"/>
</dbReference>
<evidence type="ECO:0000313" key="7">
    <source>
        <dbReference type="Proteomes" id="UP000295164"/>
    </source>
</evidence>
<dbReference type="RefSeq" id="WP_131850605.1">
    <property type="nucleotide sequence ID" value="NZ_SKFH01000002.1"/>
</dbReference>
<organism evidence="6 7">
    <name type="scientific">Flaviaesturariibacter aridisoli</name>
    <dbReference type="NCBI Taxonomy" id="2545761"/>
    <lineage>
        <taxon>Bacteria</taxon>
        <taxon>Pseudomonadati</taxon>
        <taxon>Bacteroidota</taxon>
        <taxon>Chitinophagia</taxon>
        <taxon>Chitinophagales</taxon>
        <taxon>Chitinophagaceae</taxon>
        <taxon>Flaviaestuariibacter</taxon>
    </lineage>
</organism>
<keyword evidence="7" id="KW-1185">Reference proteome</keyword>
<feature type="transmembrane region" description="Helical" evidence="5">
    <location>
        <begin position="274"/>
        <end position="293"/>
    </location>
</feature>
<dbReference type="Proteomes" id="UP000295164">
    <property type="component" value="Unassembled WGS sequence"/>
</dbReference>
<gene>
    <name evidence="6" type="ORF">E0486_02735</name>
</gene>
<comment type="caution">
    <text evidence="6">The sequence shown here is derived from an EMBL/GenBank/DDBJ whole genome shotgun (WGS) entry which is preliminary data.</text>
</comment>
<keyword evidence="3 5" id="KW-1133">Transmembrane helix</keyword>
<evidence type="ECO:0000313" key="6">
    <source>
        <dbReference type="EMBL" id="TCZ74560.1"/>
    </source>
</evidence>
<accession>A0A4R4E6Y5</accession>
<dbReference type="EMBL" id="SKFH01000002">
    <property type="protein sequence ID" value="TCZ74560.1"/>
    <property type="molecule type" value="Genomic_DNA"/>
</dbReference>
<comment type="subcellular location">
    <subcellularLocation>
        <location evidence="1">Membrane</location>
        <topology evidence="1">Multi-pass membrane protein</topology>
    </subcellularLocation>
</comment>
<feature type="transmembrane region" description="Helical" evidence="5">
    <location>
        <begin position="232"/>
        <end position="253"/>
    </location>
</feature>
<proteinExistence type="predicted"/>
<dbReference type="Pfam" id="PF13520">
    <property type="entry name" value="AA_permease_2"/>
    <property type="match status" value="1"/>
</dbReference>
<protein>
    <submittedName>
        <fullName evidence="6">Amino acid permease</fullName>
    </submittedName>
</protein>
<feature type="transmembrane region" description="Helical" evidence="5">
    <location>
        <begin position="412"/>
        <end position="432"/>
    </location>
</feature>
<dbReference type="GO" id="GO:0015179">
    <property type="term" value="F:L-amino acid transmembrane transporter activity"/>
    <property type="evidence" value="ECO:0007669"/>
    <property type="project" value="TreeGrafter"/>
</dbReference>
<dbReference type="AlphaFoldDB" id="A0A4R4E6Y5"/>
<dbReference type="PANTHER" id="PTHR11785:SF512">
    <property type="entry name" value="SOBREMESA, ISOFORM B"/>
    <property type="match status" value="1"/>
</dbReference>
<feature type="transmembrane region" description="Helical" evidence="5">
    <location>
        <begin position="99"/>
        <end position="127"/>
    </location>
</feature>